<evidence type="ECO:0000313" key="5">
    <source>
        <dbReference type="Proteomes" id="UP000294856"/>
    </source>
</evidence>
<gene>
    <name evidence="4" type="ORF">DFR71_5878</name>
</gene>
<proteinExistence type="predicted"/>
<dbReference type="InterPro" id="IPR016181">
    <property type="entry name" value="Acyl_CoA_acyltransferase"/>
</dbReference>
<dbReference type="SUPFAM" id="SSF55729">
    <property type="entry name" value="Acyl-CoA N-acyltransferases (Nat)"/>
    <property type="match status" value="1"/>
</dbReference>
<keyword evidence="4" id="KW-0687">Ribonucleoprotein</keyword>
<keyword evidence="5" id="KW-1185">Reference proteome</keyword>
<dbReference type="Proteomes" id="UP000294856">
    <property type="component" value="Unassembled WGS sequence"/>
</dbReference>
<evidence type="ECO:0000256" key="2">
    <source>
        <dbReference type="ARBA" id="ARBA00023315"/>
    </source>
</evidence>
<keyword evidence="2" id="KW-0012">Acyltransferase</keyword>
<feature type="domain" description="N-acetyltransferase" evidence="3">
    <location>
        <begin position="5"/>
        <end position="170"/>
    </location>
</feature>
<dbReference type="STRING" id="1210063.GCA_001612665_05563"/>
<dbReference type="Gene3D" id="3.40.630.30">
    <property type="match status" value="1"/>
</dbReference>
<protein>
    <submittedName>
        <fullName evidence="4">Ribosomal protein S18 acetylase RimI-like enzyme</fullName>
    </submittedName>
</protein>
<keyword evidence="1" id="KW-0808">Transferase</keyword>
<accession>A0A4R1FEP5</accession>
<dbReference type="EMBL" id="SMFR01000006">
    <property type="protein sequence ID" value="TCJ93237.1"/>
    <property type="molecule type" value="Genomic_DNA"/>
</dbReference>
<comment type="caution">
    <text evidence="4">The sequence shown here is derived from an EMBL/GenBank/DDBJ whole genome shotgun (WGS) entry which is preliminary data.</text>
</comment>
<dbReference type="CDD" id="cd04301">
    <property type="entry name" value="NAT_SF"/>
    <property type="match status" value="1"/>
</dbReference>
<dbReference type="InterPro" id="IPR000182">
    <property type="entry name" value="GNAT_dom"/>
</dbReference>
<evidence type="ECO:0000313" key="4">
    <source>
        <dbReference type="EMBL" id="TCJ93237.1"/>
    </source>
</evidence>
<dbReference type="PANTHER" id="PTHR43877">
    <property type="entry name" value="AMINOALKYLPHOSPHONATE N-ACETYLTRANSFERASE-RELATED-RELATED"/>
    <property type="match status" value="1"/>
</dbReference>
<evidence type="ECO:0000256" key="1">
    <source>
        <dbReference type="ARBA" id="ARBA00022679"/>
    </source>
</evidence>
<keyword evidence="4" id="KW-0689">Ribosomal protein</keyword>
<dbReference type="PROSITE" id="PS51186">
    <property type="entry name" value="GNAT"/>
    <property type="match status" value="1"/>
</dbReference>
<evidence type="ECO:0000259" key="3">
    <source>
        <dbReference type="PROSITE" id="PS51186"/>
    </source>
</evidence>
<dbReference type="GO" id="GO:0005840">
    <property type="term" value="C:ribosome"/>
    <property type="evidence" value="ECO:0007669"/>
    <property type="project" value="UniProtKB-KW"/>
</dbReference>
<organism evidence="4 5">
    <name type="scientific">Nocardia alba</name>
    <dbReference type="NCBI Taxonomy" id="225051"/>
    <lineage>
        <taxon>Bacteria</taxon>
        <taxon>Bacillati</taxon>
        <taxon>Actinomycetota</taxon>
        <taxon>Actinomycetes</taxon>
        <taxon>Mycobacteriales</taxon>
        <taxon>Nocardiaceae</taxon>
        <taxon>Nocardia</taxon>
    </lineage>
</organism>
<sequence length="170" mass="18600">MLYRMLIRPGGSTDSAAVAALHTASWRIAYAGIFPDDYLAGPVDADHATRWRTLMTEPVTPGLFVAEHDADLVGFAYFRPTDDGRVLLDNLHAHPAAHGRGIGTGLIDAGLSWSAATYPDRPIYLEVLAANAPAIAFYEHRGWHRTSSGTVTFDAGFTVPEYEYTWRPPV</sequence>
<reference evidence="4 5" key="1">
    <citation type="submission" date="2019-03" db="EMBL/GenBank/DDBJ databases">
        <title>Genomic Encyclopedia of Type Strains, Phase IV (KMG-IV): sequencing the most valuable type-strain genomes for metagenomic binning, comparative biology and taxonomic classification.</title>
        <authorList>
            <person name="Goeker M."/>
        </authorList>
    </citation>
    <scope>NUCLEOTIDE SEQUENCE [LARGE SCALE GENOMIC DNA]</scope>
    <source>
        <strain evidence="4 5">DSM 44684</strain>
    </source>
</reference>
<dbReference type="Pfam" id="PF00583">
    <property type="entry name" value="Acetyltransf_1"/>
    <property type="match status" value="1"/>
</dbReference>
<dbReference type="AlphaFoldDB" id="A0A4R1FEP5"/>
<dbReference type="GO" id="GO:0016747">
    <property type="term" value="F:acyltransferase activity, transferring groups other than amino-acyl groups"/>
    <property type="evidence" value="ECO:0007669"/>
    <property type="project" value="InterPro"/>
</dbReference>
<dbReference type="InterPro" id="IPR050832">
    <property type="entry name" value="Bact_Acetyltransf"/>
</dbReference>
<name>A0A4R1FEP5_9NOCA</name>